<evidence type="ECO:0000313" key="4">
    <source>
        <dbReference type="Proteomes" id="UP000502260"/>
    </source>
</evidence>
<feature type="region of interest" description="Disordered" evidence="1">
    <location>
        <begin position="218"/>
        <end position="262"/>
    </location>
</feature>
<dbReference type="InterPro" id="IPR051928">
    <property type="entry name" value="NorD/CobT"/>
</dbReference>
<feature type="region of interest" description="Disordered" evidence="1">
    <location>
        <begin position="291"/>
        <end position="314"/>
    </location>
</feature>
<accession>A0A6F8VF21</accession>
<dbReference type="InterPro" id="IPR036465">
    <property type="entry name" value="vWFA_dom_sf"/>
</dbReference>
<organism evidence="3 4">
    <name type="scientific">Sulfurimicrobium lacus</name>
    <dbReference type="NCBI Taxonomy" id="2715678"/>
    <lineage>
        <taxon>Bacteria</taxon>
        <taxon>Pseudomonadati</taxon>
        <taxon>Pseudomonadota</taxon>
        <taxon>Betaproteobacteria</taxon>
        <taxon>Nitrosomonadales</taxon>
        <taxon>Sulfuricellaceae</taxon>
        <taxon>Sulfurimicrobium</taxon>
    </lineage>
</organism>
<dbReference type="EMBL" id="AP022853">
    <property type="protein sequence ID" value="BCB27697.1"/>
    <property type="molecule type" value="Genomic_DNA"/>
</dbReference>
<dbReference type="SUPFAM" id="SSF53300">
    <property type="entry name" value="vWA-like"/>
    <property type="match status" value="1"/>
</dbReference>
<dbReference type="Pfam" id="PF00092">
    <property type="entry name" value="VWA"/>
    <property type="match status" value="1"/>
</dbReference>
<dbReference type="CDD" id="cd01454">
    <property type="entry name" value="vWA_norD_type"/>
    <property type="match status" value="1"/>
</dbReference>
<dbReference type="Proteomes" id="UP000502260">
    <property type="component" value="Chromosome"/>
</dbReference>
<keyword evidence="4" id="KW-1185">Reference proteome</keyword>
<proteinExistence type="predicted"/>
<dbReference type="SMART" id="SM00327">
    <property type="entry name" value="VWA"/>
    <property type="match status" value="1"/>
</dbReference>
<name>A0A6F8VF21_9PROT</name>
<feature type="compositionally biased region" description="Basic and acidic residues" evidence="1">
    <location>
        <begin position="235"/>
        <end position="262"/>
    </location>
</feature>
<evidence type="ECO:0000313" key="3">
    <source>
        <dbReference type="EMBL" id="BCB27697.1"/>
    </source>
</evidence>
<feature type="domain" description="VWFA" evidence="2">
    <location>
        <begin position="441"/>
        <end position="630"/>
    </location>
</feature>
<feature type="compositionally biased region" description="Basic and acidic residues" evidence="1">
    <location>
        <begin position="299"/>
        <end position="308"/>
    </location>
</feature>
<reference evidence="4" key="1">
    <citation type="submission" date="2020-03" db="EMBL/GenBank/DDBJ databases">
        <title>Complete genome sequence of sulfur-oxidizing bacterium skT11.</title>
        <authorList>
            <person name="Kanda M."/>
            <person name="Kojima H."/>
            <person name="Fukui M."/>
        </authorList>
    </citation>
    <scope>NUCLEOTIDE SEQUENCE [LARGE SCALE GENOMIC DNA]</scope>
    <source>
        <strain evidence="4">skT11</strain>
    </source>
</reference>
<dbReference type="Gene3D" id="3.40.50.410">
    <property type="entry name" value="von Willebrand factor, type A domain"/>
    <property type="match status" value="1"/>
</dbReference>
<dbReference type="PROSITE" id="PS50234">
    <property type="entry name" value="VWFA"/>
    <property type="match status" value="1"/>
</dbReference>
<protein>
    <recommendedName>
        <fullName evidence="2">VWFA domain-containing protein</fullName>
    </recommendedName>
</protein>
<evidence type="ECO:0000259" key="2">
    <source>
        <dbReference type="PROSITE" id="PS50234"/>
    </source>
</evidence>
<dbReference type="InterPro" id="IPR002035">
    <property type="entry name" value="VWF_A"/>
</dbReference>
<sequence>MQNKAPLHRFARLSIPTNSWLLDQMEEQVGALWHKLITGVADRRYPAEAVALEQISKTAGILFRAWGGDSGLAVKSASATANEAKRSLLQRIAGSNLKTELTWLDGETLNLPAAIDLFPLRSLNRDLYLWLIALAAAEPDPGLSWIRRNQQATLDVLARFPGLAPRYRRLVDAVLAMRPLPRSLQQGEREQEEAIRAALQNPGSVDRLPPARRAPQPVFLWLHPDPPVSAPAKGGGKEPESHEGGDSKKSEKDRRYQAERVDMPEEKNAFMMYFRAESIFSWAEYIKVNRPTEEDEPPDERPAEDLDRLSVAQDGKTTASRLKFDLDLPSEQADDLPLGDGILLPEWHYKKQKLQPAHCRVQPMVARNAEAQPLPAHLSATARRLRSQFEALTPAKVWFKGQFDGTELDLDACVQFTADRISGLEAREAGLYRAHQYRDRDLACLLLADLSLSTDAYVSDHARVIDVIRDTLFLFSEALSATGDRFALYGFSSLKRENIRFHVLKEFERKYNAEVRGRIAAIKPGFYTRMGAAIRHSSQLLAKQAATQRLLLILTDGKPNDLDQYEGRYGVEDTRVAIHEARQMGLRPFCVTIDEKGSSYLPHLFGVNGYVVIRKPSELPRELPMLYAQLTH</sequence>
<dbReference type="PANTHER" id="PTHR41248">
    <property type="entry name" value="NORD PROTEIN"/>
    <property type="match status" value="1"/>
</dbReference>
<dbReference type="PANTHER" id="PTHR41248:SF1">
    <property type="entry name" value="NORD PROTEIN"/>
    <property type="match status" value="1"/>
</dbReference>
<gene>
    <name evidence="3" type="ORF">SKTS_25830</name>
</gene>
<dbReference type="KEGG" id="slac:SKTS_25830"/>
<dbReference type="AlphaFoldDB" id="A0A6F8VF21"/>
<evidence type="ECO:0000256" key="1">
    <source>
        <dbReference type="SAM" id="MobiDB-lite"/>
    </source>
</evidence>